<evidence type="ECO:0000256" key="1">
    <source>
        <dbReference type="ARBA" id="ARBA00006484"/>
    </source>
</evidence>
<dbReference type="OrthoDB" id="10254221at2759"/>
<dbReference type="STRING" id="1573173.A0A166LAD8"/>
<reference evidence="3 4" key="1">
    <citation type="submission" date="2015-06" db="EMBL/GenBank/DDBJ databases">
        <title>Survival trade-offs in plant roots during colonization by closely related pathogenic and mutualistic fungi.</title>
        <authorList>
            <person name="Hacquard S."/>
            <person name="Kracher B."/>
            <person name="Hiruma K."/>
            <person name="Weinman A."/>
            <person name="Muench P."/>
            <person name="Garrido Oter R."/>
            <person name="Ver Loren van Themaat E."/>
            <person name="Dallerey J.-F."/>
            <person name="Damm U."/>
            <person name="Henrissat B."/>
            <person name="Lespinet O."/>
            <person name="Thon M."/>
            <person name="Kemen E."/>
            <person name="McHardy A.C."/>
            <person name="Schulze-Lefert P."/>
            <person name="O'Connell R.J."/>
        </authorList>
    </citation>
    <scope>NUCLEOTIDE SEQUENCE [LARGE SCALE GENOMIC DNA]</scope>
    <source>
        <strain evidence="3 4">MAFF 238704</strain>
    </source>
</reference>
<dbReference type="Pfam" id="PF00106">
    <property type="entry name" value="adh_short"/>
    <property type="match status" value="1"/>
</dbReference>
<sequence length="248" mass="27291">MTETVLVFGASGNMGVSAVIAALRSNRQVIAVVRNEASAEKIYKYAGTRDGITIAQADPTSEESLQSLVNQVRAGKLPSFQHVWISSGGIYWDTPILELEAAALREVLKVNFEAYVYVYRATVPYLLEQGFATSTWTLCTGAQGYWGERVAPAVTQGALFSFAIAAARQTEKTNVRFNEVYLAYRVQVEVEGGDQKWNGYHITTSESFAPLYEKLLDRTDIKGNRVSAKSPQDVIALSAEKLFQESEA</sequence>
<proteinExistence type="inferred from homology"/>
<gene>
    <name evidence="3" type="ORF">CI238_11987</name>
</gene>
<evidence type="ECO:0000313" key="4">
    <source>
        <dbReference type="Proteomes" id="UP000076584"/>
    </source>
</evidence>
<dbReference type="EMBL" id="LFIW01002831">
    <property type="protein sequence ID" value="KZL63288.1"/>
    <property type="molecule type" value="Genomic_DNA"/>
</dbReference>
<dbReference type="InterPro" id="IPR036291">
    <property type="entry name" value="NAD(P)-bd_dom_sf"/>
</dbReference>
<dbReference type="Gene3D" id="3.40.50.720">
    <property type="entry name" value="NAD(P)-binding Rossmann-like Domain"/>
    <property type="match status" value="1"/>
</dbReference>
<keyword evidence="2" id="KW-0560">Oxidoreductase</keyword>
<comment type="caution">
    <text evidence="3">The sequence shown here is derived from an EMBL/GenBank/DDBJ whole genome shotgun (WGS) entry which is preliminary data.</text>
</comment>
<dbReference type="PANTHER" id="PTHR43669:SF3">
    <property type="entry name" value="ALCOHOL DEHYDROGENASE, PUTATIVE (AFU_ORTHOLOGUE AFUA_3G03445)-RELATED"/>
    <property type="match status" value="1"/>
</dbReference>
<comment type="similarity">
    <text evidence="1">Belongs to the short-chain dehydrogenases/reductases (SDR) family.</text>
</comment>
<dbReference type="AlphaFoldDB" id="A0A166LAD8"/>
<dbReference type="GO" id="GO:0016491">
    <property type="term" value="F:oxidoreductase activity"/>
    <property type="evidence" value="ECO:0007669"/>
    <property type="project" value="UniProtKB-KW"/>
</dbReference>
<dbReference type="SUPFAM" id="SSF51735">
    <property type="entry name" value="NAD(P)-binding Rossmann-fold domains"/>
    <property type="match status" value="1"/>
</dbReference>
<evidence type="ECO:0000313" key="3">
    <source>
        <dbReference type="EMBL" id="KZL63288.1"/>
    </source>
</evidence>
<dbReference type="Proteomes" id="UP000076584">
    <property type="component" value="Unassembled WGS sequence"/>
</dbReference>
<accession>A0A166LAD8</accession>
<evidence type="ECO:0000256" key="2">
    <source>
        <dbReference type="ARBA" id="ARBA00023002"/>
    </source>
</evidence>
<keyword evidence="4" id="KW-1185">Reference proteome</keyword>
<organism evidence="3 4">
    <name type="scientific">Colletotrichum incanum</name>
    <name type="common">Soybean anthracnose fungus</name>
    <dbReference type="NCBI Taxonomy" id="1573173"/>
    <lineage>
        <taxon>Eukaryota</taxon>
        <taxon>Fungi</taxon>
        <taxon>Dikarya</taxon>
        <taxon>Ascomycota</taxon>
        <taxon>Pezizomycotina</taxon>
        <taxon>Sordariomycetes</taxon>
        <taxon>Hypocreomycetidae</taxon>
        <taxon>Glomerellales</taxon>
        <taxon>Glomerellaceae</taxon>
        <taxon>Colletotrichum</taxon>
        <taxon>Colletotrichum spaethianum species complex</taxon>
    </lineage>
</organism>
<dbReference type="InterPro" id="IPR002347">
    <property type="entry name" value="SDR_fam"/>
</dbReference>
<dbReference type="CDD" id="cd05233">
    <property type="entry name" value="SDR_c"/>
    <property type="match status" value="1"/>
</dbReference>
<dbReference type="PANTHER" id="PTHR43669">
    <property type="entry name" value="5-KETO-D-GLUCONATE 5-REDUCTASE"/>
    <property type="match status" value="1"/>
</dbReference>
<name>A0A166LAD8_COLIC</name>
<protein>
    <submittedName>
        <fullName evidence="3">Short-chain dehydrogenase</fullName>
    </submittedName>
</protein>